<keyword evidence="5" id="KW-1185">Reference proteome</keyword>
<organism evidence="4 5">
    <name type="scientific">Clitoria ternatea</name>
    <name type="common">Butterfly pea</name>
    <dbReference type="NCBI Taxonomy" id="43366"/>
    <lineage>
        <taxon>Eukaryota</taxon>
        <taxon>Viridiplantae</taxon>
        <taxon>Streptophyta</taxon>
        <taxon>Embryophyta</taxon>
        <taxon>Tracheophyta</taxon>
        <taxon>Spermatophyta</taxon>
        <taxon>Magnoliopsida</taxon>
        <taxon>eudicotyledons</taxon>
        <taxon>Gunneridae</taxon>
        <taxon>Pentapetalae</taxon>
        <taxon>rosids</taxon>
        <taxon>fabids</taxon>
        <taxon>Fabales</taxon>
        <taxon>Fabaceae</taxon>
        <taxon>Papilionoideae</taxon>
        <taxon>50 kb inversion clade</taxon>
        <taxon>NPAAA clade</taxon>
        <taxon>indigoferoid/millettioid clade</taxon>
        <taxon>Phaseoleae</taxon>
        <taxon>Clitoria</taxon>
    </lineage>
</organism>
<name>A0AAN9K5S9_CLITE</name>
<evidence type="ECO:0000313" key="4">
    <source>
        <dbReference type="EMBL" id="KAK7310531.1"/>
    </source>
</evidence>
<protein>
    <submittedName>
        <fullName evidence="4">Uncharacterized protein</fullName>
    </submittedName>
</protein>
<comment type="caution">
    <text evidence="4">The sequence shown here is derived from an EMBL/GenBank/DDBJ whole genome shotgun (WGS) entry which is preliminary data.</text>
</comment>
<sequence>MARMKGIQEAITYPSSSYLRELDEVLYQEEKLCFQKQEGNGSIKVEGSRLNGHRCVNPLSLLLCRQEGWASVDRRGIAKERTYLVASLLLTGEPDESTNSFPPSSLSDPDGLTESGTNGTENGNL</sequence>
<evidence type="ECO:0000256" key="1">
    <source>
        <dbReference type="SAM" id="MobiDB-lite"/>
    </source>
</evidence>
<dbReference type="EMBL" id="JAYKXN010000002">
    <property type="protein sequence ID" value="KAK7310530.1"/>
    <property type="molecule type" value="Genomic_DNA"/>
</dbReference>
<reference evidence="4 5" key="1">
    <citation type="submission" date="2024-01" db="EMBL/GenBank/DDBJ databases">
        <title>The genomes of 5 underutilized Papilionoideae crops provide insights into root nodulation and disease resistance.</title>
        <authorList>
            <person name="Yuan L."/>
        </authorList>
    </citation>
    <scope>NUCLEOTIDE SEQUENCE [LARGE SCALE GENOMIC DNA]</scope>
    <source>
        <strain evidence="4">LY-2023</strain>
        <tissue evidence="4">Leaf</tissue>
    </source>
</reference>
<dbReference type="EMBL" id="JAYKXN010000002">
    <property type="protein sequence ID" value="KAK7310531.1"/>
    <property type="molecule type" value="Genomic_DNA"/>
</dbReference>
<accession>A0AAN9K5S9</accession>
<gene>
    <name evidence="2" type="ORF">RJT34_08089</name>
    <name evidence="3" type="ORF">RJT34_08090</name>
    <name evidence="4" type="ORF">RJT34_08091</name>
</gene>
<proteinExistence type="predicted"/>
<feature type="compositionally biased region" description="Polar residues" evidence="1">
    <location>
        <begin position="114"/>
        <end position="125"/>
    </location>
</feature>
<evidence type="ECO:0000313" key="3">
    <source>
        <dbReference type="EMBL" id="KAK7310530.1"/>
    </source>
</evidence>
<feature type="compositionally biased region" description="Polar residues" evidence="1">
    <location>
        <begin position="97"/>
        <end position="107"/>
    </location>
</feature>
<dbReference type="Proteomes" id="UP001359559">
    <property type="component" value="Unassembled WGS sequence"/>
</dbReference>
<dbReference type="AlphaFoldDB" id="A0AAN9K5S9"/>
<evidence type="ECO:0000313" key="2">
    <source>
        <dbReference type="EMBL" id="KAK7310529.1"/>
    </source>
</evidence>
<dbReference type="EMBL" id="JAYKXN010000002">
    <property type="protein sequence ID" value="KAK7310529.1"/>
    <property type="molecule type" value="Genomic_DNA"/>
</dbReference>
<evidence type="ECO:0000313" key="5">
    <source>
        <dbReference type="Proteomes" id="UP001359559"/>
    </source>
</evidence>
<feature type="region of interest" description="Disordered" evidence="1">
    <location>
        <begin position="93"/>
        <end position="125"/>
    </location>
</feature>